<feature type="transmembrane region" description="Helical" evidence="8">
    <location>
        <begin position="473"/>
        <end position="495"/>
    </location>
</feature>
<organism evidence="10 11">
    <name type="scientific">Marasmius crinis-equi</name>
    <dbReference type="NCBI Taxonomy" id="585013"/>
    <lineage>
        <taxon>Eukaryota</taxon>
        <taxon>Fungi</taxon>
        <taxon>Dikarya</taxon>
        <taxon>Basidiomycota</taxon>
        <taxon>Agaricomycotina</taxon>
        <taxon>Agaricomycetes</taxon>
        <taxon>Agaricomycetidae</taxon>
        <taxon>Agaricales</taxon>
        <taxon>Marasmiineae</taxon>
        <taxon>Marasmiaceae</taxon>
        <taxon>Marasmius</taxon>
    </lineage>
</organism>
<feature type="compositionally biased region" description="Basic and acidic residues" evidence="7">
    <location>
        <begin position="1"/>
        <end position="22"/>
    </location>
</feature>
<dbReference type="PANTHER" id="PTHR43341">
    <property type="entry name" value="AMINO ACID PERMEASE"/>
    <property type="match status" value="1"/>
</dbReference>
<comment type="caution">
    <text evidence="10">The sequence shown here is derived from an EMBL/GenBank/DDBJ whole genome shotgun (WGS) entry which is preliminary data.</text>
</comment>
<keyword evidence="4" id="KW-0029">Amino-acid transport</keyword>
<keyword evidence="6 8" id="KW-0472">Membrane</keyword>
<keyword evidence="11" id="KW-1185">Reference proteome</keyword>
<gene>
    <name evidence="10" type="primary">DIP5_2</name>
    <name evidence="10" type="ORF">V5O48_012459</name>
</gene>
<keyword evidence="3 8" id="KW-0812">Transmembrane</keyword>
<dbReference type="InterPro" id="IPR004840">
    <property type="entry name" value="Amino_acid_permease_CS"/>
</dbReference>
<accession>A0ABR3F3C6</accession>
<name>A0ABR3F3C6_9AGAR</name>
<evidence type="ECO:0000256" key="1">
    <source>
        <dbReference type="ARBA" id="ARBA00004141"/>
    </source>
</evidence>
<evidence type="ECO:0000256" key="5">
    <source>
        <dbReference type="ARBA" id="ARBA00022989"/>
    </source>
</evidence>
<feature type="transmembrane region" description="Helical" evidence="8">
    <location>
        <begin position="428"/>
        <end position="452"/>
    </location>
</feature>
<feature type="compositionally biased region" description="Acidic residues" evidence="7">
    <location>
        <begin position="33"/>
        <end position="42"/>
    </location>
</feature>
<comment type="subcellular location">
    <subcellularLocation>
        <location evidence="1">Membrane</location>
        <topology evidence="1">Multi-pass membrane protein</topology>
    </subcellularLocation>
</comment>
<feature type="transmembrane region" description="Helical" evidence="8">
    <location>
        <begin position="191"/>
        <end position="214"/>
    </location>
</feature>
<dbReference type="Pfam" id="PF00324">
    <property type="entry name" value="AA_permease"/>
    <property type="match status" value="1"/>
</dbReference>
<keyword evidence="5 8" id="KW-1133">Transmembrane helix</keyword>
<feature type="transmembrane region" description="Helical" evidence="8">
    <location>
        <begin position="55"/>
        <end position="76"/>
    </location>
</feature>
<dbReference type="PROSITE" id="PS00218">
    <property type="entry name" value="AMINO_ACID_PERMEASE_1"/>
    <property type="match status" value="1"/>
</dbReference>
<evidence type="ECO:0000256" key="7">
    <source>
        <dbReference type="SAM" id="MobiDB-lite"/>
    </source>
</evidence>
<evidence type="ECO:0000256" key="4">
    <source>
        <dbReference type="ARBA" id="ARBA00022970"/>
    </source>
</evidence>
<feature type="domain" description="Amino acid permease/ SLC12A" evidence="9">
    <location>
        <begin position="55"/>
        <end position="530"/>
    </location>
</feature>
<feature type="transmembrane region" description="Helical" evidence="8">
    <location>
        <begin position="82"/>
        <end position="103"/>
    </location>
</feature>
<proteinExistence type="predicted"/>
<feature type="transmembrane region" description="Helical" evidence="8">
    <location>
        <begin position="386"/>
        <end position="408"/>
    </location>
</feature>
<dbReference type="PIRSF" id="PIRSF006060">
    <property type="entry name" value="AA_transporter"/>
    <property type="match status" value="1"/>
</dbReference>
<reference evidence="10 11" key="1">
    <citation type="submission" date="2024-02" db="EMBL/GenBank/DDBJ databases">
        <title>A draft genome for the cacao thread blight pathogen Marasmius crinis-equi.</title>
        <authorList>
            <person name="Cohen S.P."/>
            <person name="Baruah I.K."/>
            <person name="Amoako-Attah I."/>
            <person name="Bukari Y."/>
            <person name="Meinhardt L.W."/>
            <person name="Bailey B.A."/>
        </authorList>
    </citation>
    <scope>NUCLEOTIDE SEQUENCE [LARGE SCALE GENOMIC DNA]</scope>
    <source>
        <strain evidence="10 11">GH-76</strain>
    </source>
</reference>
<sequence>MSHNDVEIKESAQEEKLSDIERSSNASKPEQVYNEEFDEPREEESLHRGLKARQVSMIALGGAVGTGLIIGSGTALQRGGPLGLFLGYAFVGFVCYLVMVALGEMAAFLPHKKGFAGYATRFVDPAMGFAMGWNYLLKYLIVTPNNINAAGVVIQYWTTSVHIAVWMVVFIAFIFIVNLLGVRVFGELEFWFSSIKVVALIGLLLMGIIIDLGGNPKHDRIGFRYWNPPYGPMGTYLLDQVKEKSTATFLGFWATLTNALFAYIGTELIGVTVGEAENPRHNIPRAIRQTFFRILIFYVGGVFVIGLIVPSTEQSLFTATKAKAGAAASPFVVATTLVGIKVLNHVINAAILLFVMSAANSDLYIGSRTLYGLAVEGKAPRVFKRVNSMGVPYASLILCTLFCGLVFLNTASSGAKGLELMSGSMGTVFKWFVALVSTFGAITWICIAYSHIRFMRAIKAQGRSRDSLPYKAPFQPWGSWFALVSTVIITIFKGFDTFIPFDTADFVTSYIGIPIFLVLYVGYKLYRRTKMWAPNDVDLVTGLREIDEEEERFNEQRRLKREARGPQPWWRRAWDSI</sequence>
<dbReference type="Proteomes" id="UP001465976">
    <property type="component" value="Unassembled WGS sequence"/>
</dbReference>
<dbReference type="InterPro" id="IPR050524">
    <property type="entry name" value="APC_YAT"/>
</dbReference>
<dbReference type="Gene3D" id="1.20.1740.10">
    <property type="entry name" value="Amino acid/polyamine transporter I"/>
    <property type="match status" value="1"/>
</dbReference>
<protein>
    <submittedName>
        <fullName evidence="10">Amino acid transporter</fullName>
    </submittedName>
</protein>
<feature type="region of interest" description="Disordered" evidence="7">
    <location>
        <begin position="1"/>
        <end position="45"/>
    </location>
</feature>
<feature type="transmembrane region" description="Helical" evidence="8">
    <location>
        <begin position="163"/>
        <end position="185"/>
    </location>
</feature>
<evidence type="ECO:0000256" key="8">
    <source>
        <dbReference type="SAM" id="Phobius"/>
    </source>
</evidence>
<evidence type="ECO:0000256" key="3">
    <source>
        <dbReference type="ARBA" id="ARBA00022692"/>
    </source>
</evidence>
<evidence type="ECO:0000313" key="11">
    <source>
        <dbReference type="Proteomes" id="UP001465976"/>
    </source>
</evidence>
<evidence type="ECO:0000256" key="6">
    <source>
        <dbReference type="ARBA" id="ARBA00023136"/>
    </source>
</evidence>
<evidence type="ECO:0000256" key="2">
    <source>
        <dbReference type="ARBA" id="ARBA00022448"/>
    </source>
</evidence>
<dbReference type="PANTHER" id="PTHR43341:SF9">
    <property type="entry name" value="DICARBOXYLIC AMINO ACID PERMEASE"/>
    <property type="match status" value="1"/>
</dbReference>
<feature type="transmembrane region" description="Helical" evidence="8">
    <location>
        <begin position="507"/>
        <end position="526"/>
    </location>
</feature>
<evidence type="ECO:0000313" key="10">
    <source>
        <dbReference type="EMBL" id="KAL0569506.1"/>
    </source>
</evidence>
<keyword evidence="2" id="KW-0813">Transport</keyword>
<feature type="transmembrane region" description="Helical" evidence="8">
    <location>
        <begin position="290"/>
        <end position="309"/>
    </location>
</feature>
<dbReference type="EMBL" id="JBAHYK010001103">
    <property type="protein sequence ID" value="KAL0569506.1"/>
    <property type="molecule type" value="Genomic_DNA"/>
</dbReference>
<evidence type="ECO:0000259" key="9">
    <source>
        <dbReference type="Pfam" id="PF00324"/>
    </source>
</evidence>
<dbReference type="InterPro" id="IPR004841">
    <property type="entry name" value="AA-permease/SLC12A_dom"/>
</dbReference>